<keyword evidence="4" id="KW-1185">Reference proteome</keyword>
<comment type="caution">
    <text evidence="3">The sequence shown here is derived from an EMBL/GenBank/DDBJ whole genome shotgun (WGS) entry which is preliminary data.</text>
</comment>
<feature type="signal peptide" evidence="1">
    <location>
        <begin position="1"/>
        <end position="19"/>
    </location>
</feature>
<proteinExistence type="predicted"/>
<dbReference type="OrthoDB" id="10149414at2759"/>
<organism evidence="3 4">
    <name type="scientific">Brachionus calyciflorus</name>
    <dbReference type="NCBI Taxonomy" id="104777"/>
    <lineage>
        <taxon>Eukaryota</taxon>
        <taxon>Metazoa</taxon>
        <taxon>Spiralia</taxon>
        <taxon>Gnathifera</taxon>
        <taxon>Rotifera</taxon>
        <taxon>Eurotatoria</taxon>
        <taxon>Monogononta</taxon>
        <taxon>Pseudotrocha</taxon>
        <taxon>Ploima</taxon>
        <taxon>Brachionidae</taxon>
        <taxon>Brachionus</taxon>
    </lineage>
</organism>
<sequence length="209" mass="25236">MEFSFTLISIFYVIKFTLASETDTENQAKILYPNLFNISYIKEKTHNYEHFSVYLKETPEKGIGVYARKRILPNRVVLFYKLKIFDERKNRKPLSNGEYSFVVHTIINEKFYVNVFKYGDLYEKSNQKPRGRKPFWGYLANEPSLNQTKNVYCDRNWEENYKFKTGYKEGQILYYKLISSRIIEPDEEITWCYGMFYKNKYEKNCDQTD</sequence>
<evidence type="ECO:0000256" key="1">
    <source>
        <dbReference type="SAM" id="SignalP"/>
    </source>
</evidence>
<keyword evidence="1" id="KW-0732">Signal</keyword>
<dbReference type="InterPro" id="IPR046341">
    <property type="entry name" value="SET_dom_sf"/>
</dbReference>
<accession>A0A814E6F8</accession>
<dbReference type="EMBL" id="CAJNOC010003101">
    <property type="protein sequence ID" value="CAF0967746.1"/>
    <property type="molecule type" value="Genomic_DNA"/>
</dbReference>
<evidence type="ECO:0000259" key="2">
    <source>
        <dbReference type="PROSITE" id="PS50280"/>
    </source>
</evidence>
<name>A0A814E6F8_9BILA</name>
<gene>
    <name evidence="3" type="ORF">OXX778_LOCUS14754</name>
</gene>
<dbReference type="Pfam" id="PF00856">
    <property type="entry name" value="SET"/>
    <property type="match status" value="1"/>
</dbReference>
<reference evidence="3" key="1">
    <citation type="submission" date="2021-02" db="EMBL/GenBank/DDBJ databases">
        <authorList>
            <person name="Nowell W R."/>
        </authorList>
    </citation>
    <scope>NUCLEOTIDE SEQUENCE</scope>
    <source>
        <strain evidence="3">Ploen Becks lab</strain>
    </source>
</reference>
<evidence type="ECO:0000313" key="3">
    <source>
        <dbReference type="EMBL" id="CAF0967746.1"/>
    </source>
</evidence>
<dbReference type="Gene3D" id="2.170.270.10">
    <property type="entry name" value="SET domain"/>
    <property type="match status" value="1"/>
</dbReference>
<feature type="chain" id="PRO_5032563813" description="SET domain-containing protein" evidence="1">
    <location>
        <begin position="20"/>
        <end position="209"/>
    </location>
</feature>
<dbReference type="PROSITE" id="PS50280">
    <property type="entry name" value="SET"/>
    <property type="match status" value="1"/>
</dbReference>
<dbReference type="Proteomes" id="UP000663879">
    <property type="component" value="Unassembled WGS sequence"/>
</dbReference>
<dbReference type="AlphaFoldDB" id="A0A814E6F8"/>
<dbReference type="InterPro" id="IPR001214">
    <property type="entry name" value="SET_dom"/>
</dbReference>
<dbReference type="SUPFAM" id="SSF82199">
    <property type="entry name" value="SET domain"/>
    <property type="match status" value="1"/>
</dbReference>
<feature type="domain" description="SET" evidence="2">
    <location>
        <begin position="51"/>
        <end position="194"/>
    </location>
</feature>
<protein>
    <recommendedName>
        <fullName evidence="2">SET domain-containing protein</fullName>
    </recommendedName>
</protein>
<evidence type="ECO:0000313" key="4">
    <source>
        <dbReference type="Proteomes" id="UP000663879"/>
    </source>
</evidence>